<dbReference type="OrthoDB" id="9843212at2"/>
<evidence type="ECO:0000313" key="2">
    <source>
        <dbReference type="Proteomes" id="UP000304912"/>
    </source>
</evidence>
<dbReference type="AlphaFoldDB" id="A0A5B7YI36"/>
<dbReference type="KEGG" id="salk:FBQ74_17230"/>
<reference evidence="1 2" key="1">
    <citation type="submission" date="2019-04" db="EMBL/GenBank/DDBJ databases">
        <title>Salinimonas iocasae sp. nov., a halophilic bacterium isolated from the outer tube casing of tubeworms in Okinawa Trough.</title>
        <authorList>
            <person name="Zhang H."/>
            <person name="Wang H."/>
            <person name="Li C."/>
        </authorList>
    </citation>
    <scope>NUCLEOTIDE SEQUENCE [LARGE SCALE GENOMIC DNA]</scope>
    <source>
        <strain evidence="1 2">KX18D6</strain>
        <plasmid evidence="1 2">plas12</plasmid>
    </source>
</reference>
<sequence length="76" mass="8792">MASEILRLVPDYYRVSDLHSHSGEQQITEQELRIRATQHFELSESDLEKLLNGEVVESSHYRIEPGFVDTFNLTAD</sequence>
<organism evidence="1 2">
    <name type="scientific">Salinimonas iocasae</name>
    <dbReference type="NCBI Taxonomy" id="2572577"/>
    <lineage>
        <taxon>Bacteria</taxon>
        <taxon>Pseudomonadati</taxon>
        <taxon>Pseudomonadota</taxon>
        <taxon>Gammaproteobacteria</taxon>
        <taxon>Alteromonadales</taxon>
        <taxon>Alteromonadaceae</taxon>
        <taxon>Alteromonas/Salinimonas group</taxon>
        <taxon>Salinimonas</taxon>
    </lineage>
</organism>
<protein>
    <submittedName>
        <fullName evidence="1">Uncharacterized protein</fullName>
    </submittedName>
</protein>
<evidence type="ECO:0000313" key="1">
    <source>
        <dbReference type="EMBL" id="QCZ95291.1"/>
    </source>
</evidence>
<keyword evidence="2" id="KW-1185">Reference proteome</keyword>
<accession>A0A5B7YI36</accession>
<gene>
    <name evidence="1" type="ORF">FBQ74_17230</name>
</gene>
<name>A0A5B7YI36_9ALTE</name>
<proteinExistence type="predicted"/>
<geneLocation type="plasmid" evidence="1 2">
    <name>plas12</name>
</geneLocation>
<keyword evidence="1" id="KW-0614">Plasmid</keyword>
<dbReference type="EMBL" id="CP039853">
    <property type="protein sequence ID" value="QCZ95291.1"/>
    <property type="molecule type" value="Genomic_DNA"/>
</dbReference>
<dbReference type="RefSeq" id="WP_018984072.1">
    <property type="nucleotide sequence ID" value="NZ_CP039853.1"/>
</dbReference>
<dbReference type="Proteomes" id="UP000304912">
    <property type="component" value="Plasmid plas12"/>
</dbReference>